<dbReference type="EMBL" id="PQWY01000005">
    <property type="protein sequence ID" value="PPK32294.1"/>
    <property type="molecule type" value="Genomic_DNA"/>
</dbReference>
<proteinExistence type="inferred from homology"/>
<comment type="similarity">
    <text evidence="2">Belongs to the PilY1 family.</text>
</comment>
<evidence type="ECO:0000256" key="4">
    <source>
        <dbReference type="ARBA" id="ARBA00022723"/>
    </source>
</evidence>
<evidence type="ECO:0000256" key="3">
    <source>
        <dbReference type="ARBA" id="ARBA00022558"/>
    </source>
</evidence>
<evidence type="ECO:0000256" key="2">
    <source>
        <dbReference type="ARBA" id="ARBA00008387"/>
    </source>
</evidence>
<dbReference type="Proteomes" id="UP000239239">
    <property type="component" value="Unassembled WGS sequence"/>
</dbReference>
<dbReference type="GO" id="GO:0009289">
    <property type="term" value="C:pilus"/>
    <property type="evidence" value="ECO:0007669"/>
    <property type="project" value="UniProtKB-SubCell"/>
</dbReference>
<dbReference type="Gene3D" id="3.40.50.410">
    <property type="entry name" value="von Willebrand factor, type A domain"/>
    <property type="match status" value="1"/>
</dbReference>
<keyword evidence="4" id="KW-0479">Metal-binding</keyword>
<evidence type="ECO:0000256" key="6">
    <source>
        <dbReference type="ARBA" id="ARBA00023263"/>
    </source>
</evidence>
<dbReference type="AlphaFoldDB" id="A0A2S6F4D6"/>
<evidence type="ECO:0000259" key="7">
    <source>
        <dbReference type="PROSITE" id="PS50234"/>
    </source>
</evidence>
<comment type="caution">
    <text evidence="8">The sequence shown here is derived from an EMBL/GenBank/DDBJ whole genome shotgun (WGS) entry which is preliminary data.</text>
</comment>
<protein>
    <submittedName>
        <fullName evidence="8">Pilus assembly protein PilY</fullName>
    </submittedName>
</protein>
<dbReference type="InterPro" id="IPR011047">
    <property type="entry name" value="Quinoprotein_ADH-like_sf"/>
</dbReference>
<dbReference type="OrthoDB" id="7156875at2"/>
<evidence type="ECO:0000256" key="1">
    <source>
        <dbReference type="ARBA" id="ARBA00004561"/>
    </source>
</evidence>
<dbReference type="SUPFAM" id="SSF50998">
    <property type="entry name" value="Quinoprotein alcohol dehydrogenase-like"/>
    <property type="match status" value="1"/>
</dbReference>
<dbReference type="InterPro" id="IPR036465">
    <property type="entry name" value="vWFA_dom_sf"/>
</dbReference>
<keyword evidence="6" id="KW-0281">Fimbrium</keyword>
<organism evidence="8 9">
    <name type="scientific">Legionella pneumophila</name>
    <dbReference type="NCBI Taxonomy" id="446"/>
    <lineage>
        <taxon>Bacteria</taxon>
        <taxon>Pseudomonadati</taxon>
        <taxon>Pseudomonadota</taxon>
        <taxon>Gammaproteobacteria</taxon>
        <taxon>Legionellales</taxon>
        <taxon>Legionellaceae</taxon>
        <taxon>Legionella</taxon>
    </lineage>
</organism>
<dbReference type="Pfam" id="PF05567">
    <property type="entry name" value="T4P_PilY1"/>
    <property type="match status" value="1"/>
</dbReference>
<dbReference type="InterPro" id="IPR002035">
    <property type="entry name" value="VWF_A"/>
</dbReference>
<evidence type="ECO:0000256" key="5">
    <source>
        <dbReference type="ARBA" id="ARBA00022837"/>
    </source>
</evidence>
<dbReference type="InterPro" id="IPR015943">
    <property type="entry name" value="WD40/YVTN_repeat-like_dom_sf"/>
</dbReference>
<accession>A0A2S6F4D6</accession>
<reference evidence="8 9" key="1">
    <citation type="submission" date="2018-02" db="EMBL/GenBank/DDBJ databases">
        <title>Draft genome sequences of four Legionella pneumophila clinical strains isolated in Ontario.</title>
        <authorList>
            <person name="Fortuna A."/>
            <person name="Ramnarine R."/>
            <person name="Li A."/>
            <person name="Frantz C."/>
            <person name="Mallo G."/>
        </authorList>
    </citation>
    <scope>NUCLEOTIDE SEQUENCE [LARGE SCALE GENOMIC DNA]</scope>
    <source>
        <strain evidence="8 9">LG61</strain>
    </source>
</reference>
<evidence type="ECO:0000313" key="8">
    <source>
        <dbReference type="EMBL" id="PPK32294.1"/>
    </source>
</evidence>
<comment type="subcellular location">
    <subcellularLocation>
        <location evidence="1">Fimbrium</location>
    </subcellularLocation>
</comment>
<dbReference type="SUPFAM" id="SSF53300">
    <property type="entry name" value="vWA-like"/>
    <property type="match status" value="1"/>
</dbReference>
<feature type="domain" description="VWFA" evidence="7">
    <location>
        <begin position="408"/>
        <end position="529"/>
    </location>
</feature>
<dbReference type="Gene3D" id="2.130.10.10">
    <property type="entry name" value="YVTN repeat-like/Quinoprotein amine dehydrogenase"/>
    <property type="match status" value="1"/>
</dbReference>
<evidence type="ECO:0000313" key="9">
    <source>
        <dbReference type="Proteomes" id="UP000239239"/>
    </source>
</evidence>
<dbReference type="GO" id="GO:0046872">
    <property type="term" value="F:metal ion binding"/>
    <property type="evidence" value="ECO:0007669"/>
    <property type="project" value="UniProtKB-KW"/>
</dbReference>
<name>A0A2S6F4D6_LEGPN</name>
<gene>
    <name evidence="8" type="ORF">C3928_03810</name>
</gene>
<keyword evidence="5" id="KW-0106">Calcium</keyword>
<keyword evidence="3" id="KW-1029">Fimbrium biogenesis</keyword>
<dbReference type="PROSITE" id="PS50234">
    <property type="entry name" value="VWFA"/>
    <property type="match status" value="1"/>
</dbReference>
<dbReference type="InterPro" id="IPR008707">
    <property type="entry name" value="B-propeller_PilY1"/>
</dbReference>
<sequence length="1172" mass="124296">MIIMDALKFSNLIRKGSQKAIKILPRTFIAILLSASVSLYAVPLTIPQIPLIIASPIHPQVLILIGNSQSMDGNLSGAIMTGSGSLSTGLSSLYNSSSPVNYTVPAGFTPPVQGPDANGLAPYTVIQGGNKVDNSASRLNVAKAGVKAIIENYMPTTDFALGTYSTSNISSYNTWVYYMSPPGSNFVFTNTPVAGNRYVINPCYNYGSASSTVSSNCSSIGNLYGTTLVSSSQYLQIGGSSDDPTINDVLYAGSGFPGVFVSFNGPSPATPYPPNFSLGNYNNGNVLLSYSSTRPSIGSFATGPTNAGFVPFSQQVMYVQRGFGYYSNQSFNTGNMRVNMTTAGTNPTTTSVTNAINAFLPHLRPETNSTATTEIKAAAVQSPLAGLLTRSRSFMKTVGTTSGNCPQKQYIILISDGLPTQDLQARYWPPLGSAAATGYGVTATFNAEGSLSSTNSQALSDAINEIKALKNDGVLTFVIGMGAGVDPAVNPEAAATLRAMAVAGGTENYYPATSPEALVSSLNSILSNIQNGSFSTSAAAISSTRIDSSTVEYQANFITRDTPYQDWTGNLTAIELDEDTGEPTNSIQWSAQSTLDSLVSGTGWSTNRKIATWDPIAADGIPFRWANINATQQAQLQPSDLLGENRLEYLRGNAGLEKRNGGTFRDRSHVLGDIIDSQVIYVGPPSAPYLTASYISFAKANANRQPMLYVGANDGMLHAFNATTGEEFFAFIPNAVFNNLHQLTSPLYNQNHLFFVNGSPESADVQFSDGSWHTILVGGENAGGKSIFALDITNPTNLSSEPGVANAVLWEFTDTDLGLTYSKPQIGQIRSGSPSSLNFAVFFGNGYNSTNNKSVFYAVDPQTGTLLRKIDLCAAVPSACNVNLPQGLSTVALGQKDGLQADPITVVYAGDLQGNLWAIDVSSADPASWSARVLFQARDSAGTPQPITTPPLVTLNPNYPRNQGLFVVFGTGQLLTTADLVTTQRQTIYGVWDKPLSSVPYVRANLQQQTLTLVNSATSGLSADIITATANTINWSNKVGWFADLPIAGQRLITTPELINGAFIATINTPPLNSCGFGFTSMLLELNFLNGGAFQYARFDISGDGGFDIADQYNGAYPVGIGLSNSYANSPTVLGPNKDNNLVILITQSDGTQTTVIAPNITPRKVGWWQIQ</sequence>